<evidence type="ECO:0000256" key="3">
    <source>
        <dbReference type="ARBA" id="ARBA00023015"/>
    </source>
</evidence>
<dbReference type="FunFam" id="3.90.70.200:FF:000001">
    <property type="entry name" value="RNA polymerase-associated protein RTF1 homolog"/>
    <property type="match status" value="1"/>
</dbReference>
<dbReference type="GO" id="GO:1990269">
    <property type="term" value="F:RNA polymerase II C-terminal domain phosphoserine binding"/>
    <property type="evidence" value="ECO:0007669"/>
    <property type="project" value="TreeGrafter"/>
</dbReference>
<feature type="compositionally biased region" description="Acidic residues" evidence="9">
    <location>
        <begin position="63"/>
        <end position="74"/>
    </location>
</feature>
<feature type="compositionally biased region" description="Basic and acidic residues" evidence="9">
    <location>
        <begin position="308"/>
        <end position="321"/>
    </location>
</feature>
<feature type="non-terminal residue" evidence="11">
    <location>
        <position position="693"/>
    </location>
</feature>
<feature type="compositionally biased region" description="Basic and acidic residues" evidence="9">
    <location>
        <begin position="150"/>
        <end position="166"/>
    </location>
</feature>
<gene>
    <name evidence="11" type="ORF">MNOR_LOCUS7721</name>
</gene>
<dbReference type="PROSITE" id="PS51360">
    <property type="entry name" value="PLUS3"/>
    <property type="match status" value="1"/>
</dbReference>
<dbReference type="PANTHER" id="PTHR13115">
    <property type="entry name" value="RNA POLYMERASE-ASSOCIATED PROTEIN RTF1 HOMOLOG"/>
    <property type="match status" value="1"/>
</dbReference>
<feature type="compositionally biased region" description="Basic and acidic residues" evidence="9">
    <location>
        <begin position="199"/>
        <end position="280"/>
    </location>
</feature>
<dbReference type="Proteomes" id="UP001497623">
    <property type="component" value="Unassembled WGS sequence"/>
</dbReference>
<dbReference type="GO" id="GO:0003677">
    <property type="term" value="F:DNA binding"/>
    <property type="evidence" value="ECO:0007669"/>
    <property type="project" value="InterPro"/>
</dbReference>
<feature type="region of interest" description="Disordered" evidence="9">
    <location>
        <begin position="187"/>
        <end position="357"/>
    </location>
</feature>
<dbReference type="GO" id="GO:0016593">
    <property type="term" value="C:Cdc73/Paf1 complex"/>
    <property type="evidence" value="ECO:0007669"/>
    <property type="project" value="TreeGrafter"/>
</dbReference>
<keyword evidence="2" id="KW-0597">Phosphoprotein</keyword>
<evidence type="ECO:0000256" key="5">
    <source>
        <dbReference type="ARBA" id="ARBA00023159"/>
    </source>
</evidence>
<protein>
    <recommendedName>
        <fullName evidence="10">Plus3 domain-containing protein</fullName>
    </recommendedName>
</protein>
<feature type="compositionally biased region" description="Acidic residues" evidence="9">
    <location>
        <begin position="130"/>
        <end position="149"/>
    </location>
</feature>
<dbReference type="Gene3D" id="3.90.70.200">
    <property type="entry name" value="Plus-3 domain"/>
    <property type="match status" value="1"/>
</dbReference>
<dbReference type="PANTHER" id="PTHR13115:SF8">
    <property type="entry name" value="RNA POLYMERASE-ASSOCIATED PROTEIN RTF1 HOMOLOG"/>
    <property type="match status" value="1"/>
</dbReference>
<dbReference type="SMART" id="SM00719">
    <property type="entry name" value="Plus3"/>
    <property type="match status" value="1"/>
</dbReference>
<feature type="compositionally biased region" description="Basic residues" evidence="9">
    <location>
        <begin position="79"/>
        <end position="94"/>
    </location>
</feature>
<comment type="subcellular location">
    <subcellularLocation>
        <location evidence="1">Nucleus</location>
        <location evidence="1">Nucleoplasm</location>
    </subcellularLocation>
</comment>
<keyword evidence="7" id="KW-0539">Nucleus</keyword>
<feature type="region of interest" description="Disordered" evidence="9">
    <location>
        <begin position="30"/>
        <end position="166"/>
    </location>
</feature>
<feature type="compositionally biased region" description="Basic and acidic residues" evidence="9">
    <location>
        <begin position="341"/>
        <end position="357"/>
    </location>
</feature>
<evidence type="ECO:0000313" key="12">
    <source>
        <dbReference type="Proteomes" id="UP001497623"/>
    </source>
</evidence>
<evidence type="ECO:0000256" key="8">
    <source>
        <dbReference type="SAM" id="Coils"/>
    </source>
</evidence>
<keyword evidence="6" id="KW-0804">Transcription</keyword>
<evidence type="ECO:0000256" key="6">
    <source>
        <dbReference type="ARBA" id="ARBA00023163"/>
    </source>
</evidence>
<reference evidence="11 12" key="1">
    <citation type="submission" date="2024-05" db="EMBL/GenBank/DDBJ databases">
        <authorList>
            <person name="Wallberg A."/>
        </authorList>
    </citation>
    <scope>NUCLEOTIDE SEQUENCE [LARGE SCALE GENOMIC DNA]</scope>
</reference>
<dbReference type="Pfam" id="PF03126">
    <property type="entry name" value="Plus-3"/>
    <property type="match status" value="1"/>
</dbReference>
<dbReference type="EMBL" id="CAXKWB010003450">
    <property type="protein sequence ID" value="CAL4069300.1"/>
    <property type="molecule type" value="Genomic_DNA"/>
</dbReference>
<feature type="coiled-coil region" evidence="8">
    <location>
        <begin position="528"/>
        <end position="555"/>
    </location>
</feature>
<keyword evidence="4 8" id="KW-0175">Coiled coil</keyword>
<name>A0AAV2Q5L4_MEGNR</name>
<feature type="compositionally biased region" description="Polar residues" evidence="9">
    <location>
        <begin position="51"/>
        <end position="60"/>
    </location>
</feature>
<sequence>MMARQTVQMAALNRGSTQRCISTELLALAKKKKVKSNSSDSDSSGGMSPKQNVRNKTKIASDSDSETTDSDSDWDTPSKGKKKKTKPASVKKTKASQESDSDESKDEKGSASEPEEGEVSDSGSSGSSDVDLDEEFDDGLDENMIGDEEDRARLEQMTEKEREQEIYNRIEKREVLRTRFEIEKKLRLAKKKDQRKKKEKEGDKTKAEKVRPAPVQDRKAALEEKRSGRMDKFAALKMRREERERKALEEKEKEDRKREKKEEERRKKEEEKEEERRSDSDSDSDDEKSKKSKLKTSEVFSSDDSGSDSDKSRNSDKSEKKKSPKRRSSSSSSSSSSSDSDSGRSDNSERERPKAVSCKEDLERIRLSRFKMERFVHLPIFNKAVIGCFVRIGIGNNNGRPVYRVAEITEVVETAKIYQLGNTRTNKGLRLRHGTQERVFRLEFVSNSPFTESEYNKWVEDCAAHGTDILMMEQVAKKEKDIKGLVYYQYTSDDIDKMIEEKARFNRNPTNFAVAKTLLMKEKDMALQKGEDALVEELNEKLMELEDKANSLDKRRSATISSISYINERNRKNNVEKAERAILAEIAARKGVQEDDPFTRVKCRPTISTKVSKEPEINSSTALLLQEAEKKKKEEEKKKSAEVEKEKEKVTKKNNDERKKVQSECLFAAHDFDVKIDLDVSMPVTSPTIQKAL</sequence>
<proteinExistence type="predicted"/>
<dbReference type="InterPro" id="IPR036128">
    <property type="entry name" value="Plus3-like_sf"/>
</dbReference>
<evidence type="ECO:0000256" key="2">
    <source>
        <dbReference type="ARBA" id="ARBA00022553"/>
    </source>
</evidence>
<keyword evidence="5" id="KW-0010">Activator</keyword>
<evidence type="ECO:0000256" key="1">
    <source>
        <dbReference type="ARBA" id="ARBA00004642"/>
    </source>
</evidence>
<dbReference type="SUPFAM" id="SSF159042">
    <property type="entry name" value="Plus3-like"/>
    <property type="match status" value="1"/>
</dbReference>
<keyword evidence="12" id="KW-1185">Reference proteome</keyword>
<evidence type="ECO:0000256" key="7">
    <source>
        <dbReference type="ARBA" id="ARBA00023242"/>
    </source>
</evidence>
<feature type="compositionally biased region" description="Basic residues" evidence="9">
    <location>
        <begin position="187"/>
        <end position="198"/>
    </location>
</feature>
<evidence type="ECO:0000256" key="9">
    <source>
        <dbReference type="SAM" id="MobiDB-lite"/>
    </source>
</evidence>
<dbReference type="InterPro" id="IPR004343">
    <property type="entry name" value="Plus-3_dom"/>
</dbReference>
<feature type="compositionally biased region" description="Low complexity" evidence="9">
    <location>
        <begin position="329"/>
        <end position="340"/>
    </location>
</feature>
<feature type="compositionally biased region" description="Low complexity" evidence="9">
    <location>
        <begin position="120"/>
        <end position="129"/>
    </location>
</feature>
<accession>A0AAV2Q5L4</accession>
<feature type="domain" description="Plus3" evidence="10">
    <location>
        <begin position="356"/>
        <end position="487"/>
    </location>
</feature>
<organism evidence="11 12">
    <name type="scientific">Meganyctiphanes norvegica</name>
    <name type="common">Northern krill</name>
    <name type="synonym">Thysanopoda norvegica</name>
    <dbReference type="NCBI Taxonomy" id="48144"/>
    <lineage>
        <taxon>Eukaryota</taxon>
        <taxon>Metazoa</taxon>
        <taxon>Ecdysozoa</taxon>
        <taxon>Arthropoda</taxon>
        <taxon>Crustacea</taxon>
        <taxon>Multicrustacea</taxon>
        <taxon>Malacostraca</taxon>
        <taxon>Eumalacostraca</taxon>
        <taxon>Eucarida</taxon>
        <taxon>Euphausiacea</taxon>
        <taxon>Euphausiidae</taxon>
        <taxon>Meganyctiphanes</taxon>
    </lineage>
</organism>
<evidence type="ECO:0000313" key="11">
    <source>
        <dbReference type="EMBL" id="CAL4069300.1"/>
    </source>
</evidence>
<feature type="region of interest" description="Disordered" evidence="9">
    <location>
        <begin position="1"/>
        <end position="20"/>
    </location>
</feature>
<feature type="region of interest" description="Disordered" evidence="9">
    <location>
        <begin position="628"/>
        <end position="660"/>
    </location>
</feature>
<evidence type="ECO:0000256" key="4">
    <source>
        <dbReference type="ARBA" id="ARBA00023054"/>
    </source>
</evidence>
<comment type="caution">
    <text evidence="11">The sequence shown here is derived from an EMBL/GenBank/DDBJ whole genome shotgun (WGS) entry which is preliminary data.</text>
</comment>
<evidence type="ECO:0000259" key="10">
    <source>
        <dbReference type="PROSITE" id="PS51360"/>
    </source>
</evidence>
<feature type="compositionally biased region" description="Low complexity" evidence="9">
    <location>
        <begin position="36"/>
        <end position="50"/>
    </location>
</feature>
<keyword evidence="3" id="KW-0805">Transcription regulation</keyword>
<dbReference type="AlphaFoldDB" id="A0AAV2Q5L4"/>